<protein>
    <submittedName>
        <fullName evidence="5">GntR family transcriptional regulator</fullName>
    </submittedName>
</protein>
<dbReference type="SMART" id="SM00895">
    <property type="entry name" value="FCD"/>
    <property type="match status" value="1"/>
</dbReference>
<dbReference type="PROSITE" id="PS50949">
    <property type="entry name" value="HTH_GNTR"/>
    <property type="match status" value="1"/>
</dbReference>
<dbReference type="SUPFAM" id="SSF48008">
    <property type="entry name" value="GntR ligand-binding domain-like"/>
    <property type="match status" value="1"/>
</dbReference>
<keyword evidence="6" id="KW-1185">Reference proteome</keyword>
<accession>A0ABX1JW71</accession>
<dbReference type="Proteomes" id="UP000523795">
    <property type="component" value="Unassembled WGS sequence"/>
</dbReference>
<feature type="domain" description="HTH gntR-type" evidence="4">
    <location>
        <begin position="1"/>
        <end position="38"/>
    </location>
</feature>
<dbReference type="Pfam" id="PF07729">
    <property type="entry name" value="FCD"/>
    <property type="match status" value="1"/>
</dbReference>
<feature type="non-terminal residue" evidence="5">
    <location>
        <position position="1"/>
    </location>
</feature>
<keyword evidence="3" id="KW-0804">Transcription</keyword>
<evidence type="ECO:0000256" key="1">
    <source>
        <dbReference type="ARBA" id="ARBA00023015"/>
    </source>
</evidence>
<evidence type="ECO:0000256" key="3">
    <source>
        <dbReference type="ARBA" id="ARBA00023163"/>
    </source>
</evidence>
<dbReference type="InterPro" id="IPR011711">
    <property type="entry name" value="GntR_C"/>
</dbReference>
<dbReference type="InterPro" id="IPR000524">
    <property type="entry name" value="Tscrpt_reg_HTH_GntR"/>
</dbReference>
<keyword evidence="1" id="KW-0805">Transcription regulation</keyword>
<dbReference type="Pfam" id="PF00392">
    <property type="entry name" value="GntR"/>
    <property type="match status" value="1"/>
</dbReference>
<evidence type="ECO:0000313" key="5">
    <source>
        <dbReference type="EMBL" id="NKX52445.1"/>
    </source>
</evidence>
<dbReference type="PANTHER" id="PTHR43537:SF5">
    <property type="entry name" value="UXU OPERON TRANSCRIPTIONAL REGULATOR"/>
    <property type="match status" value="1"/>
</dbReference>
<dbReference type="InterPro" id="IPR008920">
    <property type="entry name" value="TF_FadR/GntR_C"/>
</dbReference>
<name>A0ABX1JW71_9MICC</name>
<proteinExistence type="predicted"/>
<comment type="caution">
    <text evidence="5">The sequence shown here is derived from an EMBL/GenBank/DDBJ whole genome shotgun (WGS) entry which is preliminary data.</text>
</comment>
<evidence type="ECO:0000256" key="2">
    <source>
        <dbReference type="ARBA" id="ARBA00023125"/>
    </source>
</evidence>
<gene>
    <name evidence="5" type="ORF">HER39_18075</name>
</gene>
<dbReference type="SUPFAM" id="SSF46785">
    <property type="entry name" value="Winged helix' DNA-binding domain"/>
    <property type="match status" value="1"/>
</dbReference>
<reference evidence="5 6" key="1">
    <citation type="submission" date="2020-04" db="EMBL/GenBank/DDBJ databases">
        <authorList>
            <person name="Liu S."/>
        </authorList>
    </citation>
    <scope>NUCLEOTIDE SEQUENCE [LARGE SCALE GENOMIC DNA]</scope>
    <source>
        <strain evidence="5 6">CGMCC 1.15091</strain>
    </source>
</reference>
<organism evidence="5 6">
    <name type="scientific">Arthrobacter deserti</name>
    <dbReference type="NCBI Taxonomy" id="1742687"/>
    <lineage>
        <taxon>Bacteria</taxon>
        <taxon>Bacillati</taxon>
        <taxon>Actinomycetota</taxon>
        <taxon>Actinomycetes</taxon>
        <taxon>Micrococcales</taxon>
        <taxon>Micrococcaceae</taxon>
        <taxon>Arthrobacter</taxon>
    </lineage>
</organism>
<dbReference type="Gene3D" id="1.10.10.10">
    <property type="entry name" value="Winged helix-like DNA-binding domain superfamily/Winged helix DNA-binding domain"/>
    <property type="match status" value="1"/>
</dbReference>
<evidence type="ECO:0000259" key="4">
    <source>
        <dbReference type="PROSITE" id="PS50949"/>
    </source>
</evidence>
<dbReference type="InterPro" id="IPR036390">
    <property type="entry name" value="WH_DNA-bd_sf"/>
</dbReference>
<keyword evidence="2" id="KW-0238">DNA-binding</keyword>
<dbReference type="EMBL" id="JAAZSR010000538">
    <property type="protein sequence ID" value="NKX52445.1"/>
    <property type="molecule type" value="Genomic_DNA"/>
</dbReference>
<dbReference type="PANTHER" id="PTHR43537">
    <property type="entry name" value="TRANSCRIPTIONAL REGULATOR, GNTR FAMILY"/>
    <property type="match status" value="1"/>
</dbReference>
<sequence length="211" mass="23204">SEKLGISRTPAREALFRLASEGLIVADPGKSGFFVRPLDILDLSSLFEAQMVSARAIARLPATRATASDISKLRRAEAKVIRAIERQRPPEVAPSNGELHRLEPAPARNGYLANMACSIHDQGQRLGYLAFGGATSWDSLHQHFVEVRKDHRELIQAYEDHDPDAAEQIAGRHVVLFRNRIFSFITENPAGPIDLGGDILPSVRLVGPDLE</sequence>
<dbReference type="InterPro" id="IPR036388">
    <property type="entry name" value="WH-like_DNA-bd_sf"/>
</dbReference>
<dbReference type="Gene3D" id="1.20.120.530">
    <property type="entry name" value="GntR ligand-binding domain-like"/>
    <property type="match status" value="1"/>
</dbReference>
<evidence type="ECO:0000313" key="6">
    <source>
        <dbReference type="Proteomes" id="UP000523795"/>
    </source>
</evidence>